<feature type="transmembrane region" description="Helical" evidence="7">
    <location>
        <begin position="617"/>
        <end position="647"/>
    </location>
</feature>
<dbReference type="HOGENOM" id="CLU_002458_7_1_1"/>
<feature type="domain" description="CSC1/OSCA1-like 7TM region" evidence="8">
    <location>
        <begin position="489"/>
        <end position="688"/>
    </location>
</feature>
<dbReference type="KEGG" id="mlr:MELLADRAFT_90487"/>
<comment type="similarity">
    <text evidence="2">Belongs to the CSC1 (TC 1.A.17) family.</text>
</comment>
<keyword evidence="3" id="KW-0813">Transport</keyword>
<dbReference type="GO" id="GO:0005886">
    <property type="term" value="C:plasma membrane"/>
    <property type="evidence" value="ECO:0007669"/>
    <property type="project" value="TreeGrafter"/>
</dbReference>
<dbReference type="Proteomes" id="UP000001072">
    <property type="component" value="Unassembled WGS sequence"/>
</dbReference>
<feature type="transmembrane region" description="Helical" evidence="7">
    <location>
        <begin position="41"/>
        <end position="60"/>
    </location>
</feature>
<feature type="domain" description="CSC1/OSCA1-like 7TM region" evidence="8">
    <location>
        <begin position="399"/>
        <end position="473"/>
    </location>
</feature>
<feature type="transmembrane region" description="Helical" evidence="7">
    <location>
        <begin position="668"/>
        <end position="688"/>
    </location>
</feature>
<proteinExistence type="inferred from homology"/>
<dbReference type="InterPro" id="IPR027815">
    <property type="entry name" value="CSC1/OSCA1-like_cyt"/>
</dbReference>
<evidence type="ECO:0000313" key="11">
    <source>
        <dbReference type="EMBL" id="EGG02890.1"/>
    </source>
</evidence>
<reference evidence="12" key="1">
    <citation type="journal article" date="2011" name="Proc. Natl. Acad. Sci. U.S.A.">
        <title>Obligate biotrophy features unraveled by the genomic analysis of rust fungi.</title>
        <authorList>
            <person name="Duplessis S."/>
            <person name="Cuomo C.A."/>
            <person name="Lin Y.-C."/>
            <person name="Aerts A."/>
            <person name="Tisserant E."/>
            <person name="Veneault-Fourrey C."/>
            <person name="Joly D.L."/>
            <person name="Hacquard S."/>
            <person name="Amselem J."/>
            <person name="Cantarel B.L."/>
            <person name="Chiu R."/>
            <person name="Coutinho P.M."/>
            <person name="Feau N."/>
            <person name="Field M."/>
            <person name="Frey P."/>
            <person name="Gelhaye E."/>
            <person name="Goldberg J."/>
            <person name="Grabherr M.G."/>
            <person name="Kodira C.D."/>
            <person name="Kohler A."/>
            <person name="Kuees U."/>
            <person name="Lindquist E.A."/>
            <person name="Lucas S.M."/>
            <person name="Mago R."/>
            <person name="Mauceli E."/>
            <person name="Morin E."/>
            <person name="Murat C."/>
            <person name="Pangilinan J.L."/>
            <person name="Park R."/>
            <person name="Pearson M."/>
            <person name="Quesneville H."/>
            <person name="Rouhier N."/>
            <person name="Sakthikumar S."/>
            <person name="Salamov A.A."/>
            <person name="Schmutz J."/>
            <person name="Selles B."/>
            <person name="Shapiro H."/>
            <person name="Tanguay P."/>
            <person name="Tuskan G.A."/>
            <person name="Henrissat B."/>
            <person name="Van de Peer Y."/>
            <person name="Rouze P."/>
            <person name="Ellis J.G."/>
            <person name="Dodds P.N."/>
            <person name="Schein J.E."/>
            <person name="Zhong S."/>
            <person name="Hamelin R.C."/>
            <person name="Grigoriev I.V."/>
            <person name="Szabo L.J."/>
            <person name="Martin F."/>
        </authorList>
    </citation>
    <scope>NUCLEOTIDE SEQUENCE [LARGE SCALE GENOMIC DNA]</scope>
    <source>
        <strain evidence="12">98AG31 / pathotype 3-4-7</strain>
    </source>
</reference>
<dbReference type="Pfam" id="PF14703">
    <property type="entry name" value="PHM7_cyt"/>
    <property type="match status" value="1"/>
</dbReference>
<dbReference type="InterPro" id="IPR003864">
    <property type="entry name" value="CSC1/OSCA1-like_7TM"/>
</dbReference>
<feature type="transmembrane region" description="Helical" evidence="7">
    <location>
        <begin position="402"/>
        <end position="422"/>
    </location>
</feature>
<name>F4RX30_MELLP</name>
<sequence>MSVYDIFERILLDEDQPSAPPGSPIDRNDRLKNSNWFETQLALALFIGISSFLIFCSARIRFPATFSTRTYLRHQTNSLGFFSWILPTLRTPDSTILNNNGLDALVLLYFFKLGFYFFLTIAILAFLILVPINVHENGTTEGVPADPTPPSQNFLHHDKSVQLRLVVPIKTLTQHLTLYHISHLAFTYIFSLILLRFLQHTYFKLINIKPRVGLSNSSSSLRTVLIEKLPAHLRNDQALTDYFDQVIDYPVQSAHVLKDVTSLLPLLQSRTSALKQLQRGYQIYQQKSSEPFDSSALATQSRFRPRYRPSWFSLKTVDWIDHWKSAFDEADRLVQQRRKGKFKTLSFAFVTFKNLDHAQILCQTIHWPRPDQALISLAPDSRNIQWSNIAISSTWLRLRQTVVWILMALLYGFWATPISFLAKLMSYETLVSWLSPVVVELIERSNVVKALIQNSLPTLAIIIFNALLPTLLDCKIETFPNLTLTIRIVSNLLTCWIYLLIGLSTFQGFKSRSEIEYSLLRKYHLFLLVTVLFIFVAVSTFSLLRDLRDNPGGLIDKLATSLPGARNFFISYLTLQSLAILPLQLLQLPTLALMPFYNYQNTLEVMSLGTIYPQALLAFNICMAYSVITPVILIFGCLYFGMAYLVYKYKIINIYCRPYESRGEAWPIACNRIGWGLIIFQVFMLGLLSLRQVFLLSTLVLPLIAYTIWRLFKLNQVYKKHLKFISLSQIRESSVAMEPNTDGSDQEGKHLVAIFIGIVDHDETRPYGHPAITGRLPMPEVPDEGVYQPIGE</sequence>
<dbReference type="GO" id="GO:0005227">
    <property type="term" value="F:calcium-activated cation channel activity"/>
    <property type="evidence" value="ECO:0007669"/>
    <property type="project" value="InterPro"/>
</dbReference>
<dbReference type="EMBL" id="GL883127">
    <property type="protein sequence ID" value="EGG02890.1"/>
    <property type="molecule type" value="Genomic_DNA"/>
</dbReference>
<dbReference type="Pfam" id="PF02714">
    <property type="entry name" value="RSN1_7TM"/>
    <property type="match status" value="2"/>
</dbReference>
<feature type="transmembrane region" description="Helical" evidence="7">
    <location>
        <begin position="484"/>
        <end position="503"/>
    </location>
</feature>
<feature type="transmembrane region" description="Helical" evidence="7">
    <location>
        <begin position="694"/>
        <end position="712"/>
    </location>
</feature>
<evidence type="ECO:0000313" key="12">
    <source>
        <dbReference type="Proteomes" id="UP000001072"/>
    </source>
</evidence>
<dbReference type="eggNOG" id="KOG1134">
    <property type="taxonomic scope" value="Eukaryota"/>
</dbReference>
<evidence type="ECO:0008006" key="13">
    <source>
        <dbReference type="Google" id="ProtNLM"/>
    </source>
</evidence>
<dbReference type="FunCoup" id="F4RX30">
    <property type="interactions" value="65"/>
</dbReference>
<feature type="transmembrane region" description="Helical" evidence="7">
    <location>
        <begin position="178"/>
        <end position="198"/>
    </location>
</feature>
<protein>
    <recommendedName>
        <fullName evidence="13">CSC1/OSCA1-like 7TM region domain-containing protein</fullName>
    </recommendedName>
</protein>
<gene>
    <name evidence="11" type="ORF">MELLADRAFT_90487</name>
</gene>
<dbReference type="InterPro" id="IPR032880">
    <property type="entry name" value="CSC1/OSCA1-like_N"/>
</dbReference>
<evidence type="ECO:0000256" key="2">
    <source>
        <dbReference type="ARBA" id="ARBA00007779"/>
    </source>
</evidence>
<evidence type="ECO:0000256" key="1">
    <source>
        <dbReference type="ARBA" id="ARBA00004141"/>
    </source>
</evidence>
<dbReference type="Pfam" id="PF13967">
    <property type="entry name" value="RSN1_TM"/>
    <property type="match status" value="1"/>
</dbReference>
<keyword evidence="6 7" id="KW-0472">Membrane</keyword>
<dbReference type="InterPro" id="IPR045122">
    <property type="entry name" value="Csc1-like"/>
</dbReference>
<evidence type="ECO:0000259" key="9">
    <source>
        <dbReference type="Pfam" id="PF13967"/>
    </source>
</evidence>
<dbReference type="GeneID" id="18935586"/>
<evidence type="ECO:0000256" key="4">
    <source>
        <dbReference type="ARBA" id="ARBA00022692"/>
    </source>
</evidence>
<evidence type="ECO:0000256" key="5">
    <source>
        <dbReference type="ARBA" id="ARBA00022989"/>
    </source>
</evidence>
<evidence type="ECO:0000259" key="8">
    <source>
        <dbReference type="Pfam" id="PF02714"/>
    </source>
</evidence>
<feature type="transmembrane region" description="Helical" evidence="7">
    <location>
        <begin position="106"/>
        <end position="130"/>
    </location>
</feature>
<organism evidence="12">
    <name type="scientific">Melampsora larici-populina (strain 98AG31 / pathotype 3-4-7)</name>
    <name type="common">Poplar leaf rust fungus</name>
    <dbReference type="NCBI Taxonomy" id="747676"/>
    <lineage>
        <taxon>Eukaryota</taxon>
        <taxon>Fungi</taxon>
        <taxon>Dikarya</taxon>
        <taxon>Basidiomycota</taxon>
        <taxon>Pucciniomycotina</taxon>
        <taxon>Pucciniomycetes</taxon>
        <taxon>Pucciniales</taxon>
        <taxon>Melampsoraceae</taxon>
        <taxon>Melampsora</taxon>
    </lineage>
</organism>
<keyword evidence="5 7" id="KW-1133">Transmembrane helix</keyword>
<feature type="transmembrane region" description="Helical" evidence="7">
    <location>
        <begin position="451"/>
        <end position="472"/>
    </location>
</feature>
<dbReference type="OrthoDB" id="1689567at2759"/>
<dbReference type="VEuPathDB" id="FungiDB:MELLADRAFT_90487"/>
<keyword evidence="4 7" id="KW-0812">Transmembrane</keyword>
<dbReference type="PANTHER" id="PTHR13018">
    <property type="entry name" value="PROBABLE MEMBRANE PROTEIN DUF221-RELATED"/>
    <property type="match status" value="1"/>
</dbReference>
<evidence type="ECO:0000259" key="10">
    <source>
        <dbReference type="Pfam" id="PF14703"/>
    </source>
</evidence>
<evidence type="ECO:0000256" key="7">
    <source>
        <dbReference type="SAM" id="Phobius"/>
    </source>
</evidence>
<dbReference type="AlphaFoldDB" id="F4RX30"/>
<dbReference type="PANTHER" id="PTHR13018:SF5">
    <property type="entry name" value="RE44586P"/>
    <property type="match status" value="1"/>
</dbReference>
<accession>F4RX30</accession>
<dbReference type="RefSeq" id="XP_007413683.1">
    <property type="nucleotide sequence ID" value="XM_007413621.1"/>
</dbReference>
<comment type="subcellular location">
    <subcellularLocation>
        <location evidence="1">Membrane</location>
        <topology evidence="1">Multi-pass membrane protein</topology>
    </subcellularLocation>
</comment>
<evidence type="ECO:0000256" key="6">
    <source>
        <dbReference type="ARBA" id="ARBA00023136"/>
    </source>
</evidence>
<evidence type="ECO:0000256" key="3">
    <source>
        <dbReference type="ARBA" id="ARBA00022448"/>
    </source>
</evidence>
<feature type="transmembrane region" description="Helical" evidence="7">
    <location>
        <begin position="523"/>
        <end position="544"/>
    </location>
</feature>
<keyword evidence="12" id="KW-1185">Reference proteome</keyword>
<dbReference type="InParanoid" id="F4RX30"/>
<feature type="domain" description="CSC1/OSCA1-like cytosolic" evidence="10">
    <location>
        <begin position="222"/>
        <end position="388"/>
    </location>
</feature>
<feature type="domain" description="CSC1/OSCA1-like N-terminal transmembrane" evidence="9">
    <location>
        <begin position="37"/>
        <end position="199"/>
    </location>
</feature>